<comment type="caution">
    <text evidence="5">The sequence shown here is derived from an EMBL/GenBank/DDBJ whole genome shotgun (WGS) entry which is preliminary data.</text>
</comment>
<dbReference type="GO" id="GO:0008061">
    <property type="term" value="F:chitin binding"/>
    <property type="evidence" value="ECO:0007669"/>
    <property type="project" value="UniProtKB-KW"/>
</dbReference>
<evidence type="ECO:0000259" key="4">
    <source>
        <dbReference type="PROSITE" id="PS51782"/>
    </source>
</evidence>
<keyword evidence="2" id="KW-0843">Virulence</keyword>
<feature type="domain" description="LysM" evidence="4">
    <location>
        <begin position="44"/>
        <end position="88"/>
    </location>
</feature>
<feature type="chain" id="PRO_5040966561" description="LysM domain-containing protein" evidence="3">
    <location>
        <begin position="30"/>
        <end position="92"/>
    </location>
</feature>
<dbReference type="InterPro" id="IPR018392">
    <property type="entry name" value="LysM"/>
</dbReference>
<feature type="signal peptide" evidence="3">
    <location>
        <begin position="1"/>
        <end position="29"/>
    </location>
</feature>
<evidence type="ECO:0000256" key="2">
    <source>
        <dbReference type="ARBA" id="ARBA00023026"/>
    </source>
</evidence>
<evidence type="ECO:0000256" key="1">
    <source>
        <dbReference type="ARBA" id="ARBA00022669"/>
    </source>
</evidence>
<dbReference type="EMBL" id="BSYR01000010">
    <property type="protein sequence ID" value="GMI72787.1"/>
    <property type="molecule type" value="Genomic_DNA"/>
</dbReference>
<proteinExistence type="predicted"/>
<sequence>MAKSNHKTSMLTILVLIIAVLVLVSMAESRGLGFPKKSLPSCSIVYGVQSGDTCFGVSQAFNLTTTFFGSVNPNLDCDSLFVGQWLCVVGTA</sequence>
<dbReference type="OrthoDB" id="1921017at2759"/>
<protein>
    <recommendedName>
        <fullName evidence="4">LysM domain-containing protein</fullName>
    </recommendedName>
</protein>
<dbReference type="PANTHER" id="PTHR34997">
    <property type="entry name" value="AM15"/>
    <property type="match status" value="1"/>
</dbReference>
<name>A0A9W7H883_HIBTR</name>
<dbReference type="Gene3D" id="3.10.350.10">
    <property type="entry name" value="LysM domain"/>
    <property type="match status" value="1"/>
</dbReference>
<dbReference type="InterPro" id="IPR052210">
    <property type="entry name" value="LysM1-like"/>
</dbReference>
<evidence type="ECO:0000256" key="3">
    <source>
        <dbReference type="SAM" id="SignalP"/>
    </source>
</evidence>
<keyword evidence="6" id="KW-1185">Reference proteome</keyword>
<dbReference type="InterPro" id="IPR036779">
    <property type="entry name" value="LysM_dom_sf"/>
</dbReference>
<dbReference type="SMART" id="SM00257">
    <property type="entry name" value="LysM"/>
    <property type="match status" value="1"/>
</dbReference>
<dbReference type="PANTHER" id="PTHR34997:SF1">
    <property type="entry name" value="PEPTIDOGLYCAN-BINDING LYSIN DOMAIN"/>
    <property type="match status" value="1"/>
</dbReference>
<dbReference type="CDD" id="cd00118">
    <property type="entry name" value="LysM"/>
    <property type="match status" value="1"/>
</dbReference>
<dbReference type="AlphaFoldDB" id="A0A9W7H883"/>
<dbReference type="SUPFAM" id="SSF54106">
    <property type="entry name" value="LysM domain"/>
    <property type="match status" value="1"/>
</dbReference>
<dbReference type="Proteomes" id="UP001165190">
    <property type="component" value="Unassembled WGS sequence"/>
</dbReference>
<dbReference type="PROSITE" id="PS51782">
    <property type="entry name" value="LYSM"/>
    <property type="match status" value="1"/>
</dbReference>
<gene>
    <name evidence="5" type="ORF">HRI_000948000</name>
</gene>
<evidence type="ECO:0000313" key="6">
    <source>
        <dbReference type="Proteomes" id="UP001165190"/>
    </source>
</evidence>
<evidence type="ECO:0000313" key="5">
    <source>
        <dbReference type="EMBL" id="GMI72787.1"/>
    </source>
</evidence>
<accession>A0A9W7H883</accession>
<organism evidence="5 6">
    <name type="scientific">Hibiscus trionum</name>
    <name type="common">Flower of an hour</name>
    <dbReference type="NCBI Taxonomy" id="183268"/>
    <lineage>
        <taxon>Eukaryota</taxon>
        <taxon>Viridiplantae</taxon>
        <taxon>Streptophyta</taxon>
        <taxon>Embryophyta</taxon>
        <taxon>Tracheophyta</taxon>
        <taxon>Spermatophyta</taxon>
        <taxon>Magnoliopsida</taxon>
        <taxon>eudicotyledons</taxon>
        <taxon>Gunneridae</taxon>
        <taxon>Pentapetalae</taxon>
        <taxon>rosids</taxon>
        <taxon>malvids</taxon>
        <taxon>Malvales</taxon>
        <taxon>Malvaceae</taxon>
        <taxon>Malvoideae</taxon>
        <taxon>Hibiscus</taxon>
    </lineage>
</organism>
<dbReference type="Pfam" id="PF01476">
    <property type="entry name" value="LysM"/>
    <property type="match status" value="1"/>
</dbReference>
<keyword evidence="1" id="KW-0147">Chitin-binding</keyword>
<keyword evidence="3" id="KW-0732">Signal</keyword>
<reference evidence="5" key="1">
    <citation type="submission" date="2023-05" db="EMBL/GenBank/DDBJ databases">
        <title>Genome and transcriptome analyses reveal genes involved in the formation of fine ridges on petal epidermal cells in Hibiscus trionum.</title>
        <authorList>
            <person name="Koshimizu S."/>
            <person name="Masuda S."/>
            <person name="Ishii T."/>
            <person name="Shirasu K."/>
            <person name="Hoshino A."/>
            <person name="Arita M."/>
        </authorList>
    </citation>
    <scope>NUCLEOTIDE SEQUENCE</scope>
    <source>
        <strain evidence="5">Hamamatsu line</strain>
    </source>
</reference>